<dbReference type="InterPro" id="IPR011006">
    <property type="entry name" value="CheY-like_superfamily"/>
</dbReference>
<dbReference type="SMART" id="SM00448">
    <property type="entry name" value="REC"/>
    <property type="match status" value="1"/>
</dbReference>
<keyword evidence="5" id="KW-1185">Reference proteome</keyword>
<dbReference type="Proteomes" id="UP001244640">
    <property type="component" value="Unassembled WGS sequence"/>
</dbReference>
<proteinExistence type="predicted"/>
<feature type="domain" description="Response regulatory" evidence="3">
    <location>
        <begin position="28"/>
        <end position="142"/>
    </location>
</feature>
<reference evidence="4 5" key="1">
    <citation type="submission" date="2023-07" db="EMBL/GenBank/DDBJ databases">
        <title>Functional and genomic diversity of the sorghum phyllosphere microbiome.</title>
        <authorList>
            <person name="Shade A."/>
        </authorList>
    </citation>
    <scope>NUCLEOTIDE SEQUENCE [LARGE SCALE GENOMIC DNA]</scope>
    <source>
        <strain evidence="4 5">SORGH_AS_0892</strain>
    </source>
</reference>
<dbReference type="Pfam" id="PF00072">
    <property type="entry name" value="Response_reg"/>
    <property type="match status" value="1"/>
</dbReference>
<dbReference type="PANTHER" id="PTHR44591:SF3">
    <property type="entry name" value="RESPONSE REGULATORY DOMAIN-CONTAINING PROTEIN"/>
    <property type="match status" value="1"/>
</dbReference>
<comment type="caution">
    <text evidence="4">The sequence shown here is derived from an EMBL/GenBank/DDBJ whole genome shotgun (WGS) entry which is preliminary data.</text>
</comment>
<evidence type="ECO:0000313" key="5">
    <source>
        <dbReference type="Proteomes" id="UP001244640"/>
    </source>
</evidence>
<dbReference type="SUPFAM" id="SSF52172">
    <property type="entry name" value="CheY-like"/>
    <property type="match status" value="1"/>
</dbReference>
<dbReference type="RefSeq" id="WP_307186336.1">
    <property type="nucleotide sequence ID" value="NZ_JAUTBA010000001.1"/>
</dbReference>
<protein>
    <submittedName>
        <fullName evidence="4">CheY-like chemotaxis protein</fullName>
    </submittedName>
</protein>
<organism evidence="4 5">
    <name type="scientific">Sphingobacterium zeae</name>
    <dbReference type="NCBI Taxonomy" id="1776859"/>
    <lineage>
        <taxon>Bacteria</taxon>
        <taxon>Pseudomonadati</taxon>
        <taxon>Bacteroidota</taxon>
        <taxon>Sphingobacteriia</taxon>
        <taxon>Sphingobacteriales</taxon>
        <taxon>Sphingobacteriaceae</taxon>
        <taxon>Sphingobacterium</taxon>
    </lineage>
</organism>
<gene>
    <name evidence="4" type="ORF">QE382_002727</name>
</gene>
<dbReference type="Gene3D" id="3.40.50.2300">
    <property type="match status" value="1"/>
</dbReference>
<evidence type="ECO:0000313" key="4">
    <source>
        <dbReference type="EMBL" id="MDQ1150743.1"/>
    </source>
</evidence>
<evidence type="ECO:0000259" key="3">
    <source>
        <dbReference type="PROSITE" id="PS50110"/>
    </source>
</evidence>
<evidence type="ECO:0000256" key="2">
    <source>
        <dbReference type="PROSITE-ProRule" id="PRU00169"/>
    </source>
</evidence>
<dbReference type="EMBL" id="JAUTBA010000001">
    <property type="protein sequence ID" value="MDQ1150743.1"/>
    <property type="molecule type" value="Genomic_DNA"/>
</dbReference>
<dbReference type="PROSITE" id="PS50110">
    <property type="entry name" value="RESPONSE_REGULATORY"/>
    <property type="match status" value="1"/>
</dbReference>
<accession>A0ABU0U701</accession>
<dbReference type="PANTHER" id="PTHR44591">
    <property type="entry name" value="STRESS RESPONSE REGULATOR PROTEIN 1"/>
    <property type="match status" value="1"/>
</dbReference>
<evidence type="ECO:0000256" key="1">
    <source>
        <dbReference type="ARBA" id="ARBA00022553"/>
    </source>
</evidence>
<dbReference type="InterPro" id="IPR050595">
    <property type="entry name" value="Bact_response_regulator"/>
</dbReference>
<keyword evidence="1 2" id="KW-0597">Phosphoprotein</keyword>
<feature type="modified residue" description="4-aspartylphosphate" evidence="2">
    <location>
        <position position="77"/>
    </location>
</feature>
<sequence length="145" mass="16242">MESEADEGANFISTLSIMQNKKYMEAKRIMICDDDEGILEVLELFLELEGYVVLPVANSTLLIEQIEMHTPDLLLLDLWMPLLSGDQALKIIRENDKIKHLPVIVLSASVDGATIANDNGADGFIAKPFDLDNIKVNIDRVMQRQ</sequence>
<dbReference type="InterPro" id="IPR001789">
    <property type="entry name" value="Sig_transdc_resp-reg_receiver"/>
</dbReference>
<name>A0ABU0U701_9SPHI</name>